<sequence>MQKSMDVDYNDKQLNDGLSALVASGGSRPLRDMTSWTWDEVHLFHEGTPGDFIEKTVGEPVIKSKFYGSKASLLVFEDGGKPVKAVGVSGDYLRGADDRVSFPADVVVETSPRGAVQLAVPAS</sequence>
<evidence type="ECO:0000313" key="1">
    <source>
        <dbReference type="EMBL" id="BBY26012.1"/>
    </source>
</evidence>
<dbReference type="Proteomes" id="UP000467193">
    <property type="component" value="Chromosome"/>
</dbReference>
<keyword evidence="2" id="KW-1185">Reference proteome</keyword>
<gene>
    <name evidence="1" type="ORF">MSEDJ_01080</name>
</gene>
<accession>A0A7I7QIF0</accession>
<name>A0A7I7QIF0_9MYCO</name>
<dbReference type="AlphaFoldDB" id="A0A7I7QIF0"/>
<dbReference type="EMBL" id="AP022588">
    <property type="protein sequence ID" value="BBY26012.1"/>
    <property type="molecule type" value="Genomic_DNA"/>
</dbReference>
<protein>
    <submittedName>
        <fullName evidence="1">Uncharacterized protein</fullName>
    </submittedName>
</protein>
<evidence type="ECO:0000313" key="2">
    <source>
        <dbReference type="Proteomes" id="UP000467193"/>
    </source>
</evidence>
<proteinExistence type="predicted"/>
<organism evidence="1 2">
    <name type="scientific">Mycolicibacterium sediminis</name>
    <dbReference type="NCBI Taxonomy" id="1286180"/>
    <lineage>
        <taxon>Bacteria</taxon>
        <taxon>Bacillati</taxon>
        <taxon>Actinomycetota</taxon>
        <taxon>Actinomycetes</taxon>
        <taxon>Mycobacteriales</taxon>
        <taxon>Mycobacteriaceae</taxon>
        <taxon>Mycolicibacterium</taxon>
    </lineage>
</organism>
<reference evidence="1 2" key="1">
    <citation type="journal article" date="2019" name="Emerg. Microbes Infect.">
        <title>Comprehensive subspecies identification of 175 nontuberculous mycobacteria species based on 7547 genomic profiles.</title>
        <authorList>
            <person name="Matsumoto Y."/>
            <person name="Kinjo T."/>
            <person name="Motooka D."/>
            <person name="Nabeya D."/>
            <person name="Jung N."/>
            <person name="Uechi K."/>
            <person name="Horii T."/>
            <person name="Iida T."/>
            <person name="Fujita J."/>
            <person name="Nakamura S."/>
        </authorList>
    </citation>
    <scope>NUCLEOTIDE SEQUENCE [LARGE SCALE GENOMIC DNA]</scope>
    <source>
        <strain evidence="1 2">JCM 17899</strain>
    </source>
</reference>
<dbReference type="KEGG" id="msei:MSEDJ_01080"/>